<dbReference type="Proteomes" id="UP000499080">
    <property type="component" value="Unassembled WGS sequence"/>
</dbReference>
<keyword evidence="2" id="KW-1185">Reference proteome</keyword>
<accession>A0A4Y2KGJ1</accession>
<evidence type="ECO:0000313" key="1">
    <source>
        <dbReference type="EMBL" id="GBN01425.1"/>
    </source>
</evidence>
<organism evidence="1 2">
    <name type="scientific">Araneus ventricosus</name>
    <name type="common">Orbweaver spider</name>
    <name type="synonym">Epeira ventricosa</name>
    <dbReference type="NCBI Taxonomy" id="182803"/>
    <lineage>
        <taxon>Eukaryota</taxon>
        <taxon>Metazoa</taxon>
        <taxon>Ecdysozoa</taxon>
        <taxon>Arthropoda</taxon>
        <taxon>Chelicerata</taxon>
        <taxon>Arachnida</taxon>
        <taxon>Araneae</taxon>
        <taxon>Araneomorphae</taxon>
        <taxon>Entelegynae</taxon>
        <taxon>Araneoidea</taxon>
        <taxon>Araneidae</taxon>
        <taxon>Araneus</taxon>
    </lineage>
</organism>
<reference evidence="1 2" key="1">
    <citation type="journal article" date="2019" name="Sci. Rep.">
        <title>Orb-weaving spider Araneus ventricosus genome elucidates the spidroin gene catalogue.</title>
        <authorList>
            <person name="Kono N."/>
            <person name="Nakamura H."/>
            <person name="Ohtoshi R."/>
            <person name="Moran D.A.P."/>
            <person name="Shinohara A."/>
            <person name="Yoshida Y."/>
            <person name="Fujiwara M."/>
            <person name="Mori M."/>
            <person name="Tomita M."/>
            <person name="Arakawa K."/>
        </authorList>
    </citation>
    <scope>NUCLEOTIDE SEQUENCE [LARGE SCALE GENOMIC DNA]</scope>
</reference>
<dbReference type="AlphaFoldDB" id="A0A4Y2KGJ1"/>
<dbReference type="EMBL" id="BGPR01004617">
    <property type="protein sequence ID" value="GBN01425.1"/>
    <property type="molecule type" value="Genomic_DNA"/>
</dbReference>
<comment type="caution">
    <text evidence="1">The sequence shown here is derived from an EMBL/GenBank/DDBJ whole genome shotgun (WGS) entry which is preliminary data.</text>
</comment>
<protein>
    <submittedName>
        <fullName evidence="1">Uncharacterized protein</fullName>
    </submittedName>
</protein>
<proteinExistence type="predicted"/>
<evidence type="ECO:0000313" key="2">
    <source>
        <dbReference type="Proteomes" id="UP000499080"/>
    </source>
</evidence>
<gene>
    <name evidence="1" type="ORF">AVEN_3176_1</name>
</gene>
<name>A0A4Y2KGJ1_ARAVE</name>
<sequence length="420" mass="50348">MIVQHLSYDANDFAFVEPETWLLLHEKLRWTSTGTVDYRKTAEALVRSDVVDIVKRYKLACLYCLEDYIPEFWKELPEENKGTFYHEKATSLIAELPLHFCWPYILKGEEYKLDFMPRSSFGRTWIRRLEDPSRTRFHQYAFQHSSFIGNKTAAEYFFQKLTHEQRDASLVQTAVDVVRYRTRYFRIAFQLTKGKFSDVLSYLLSQMTPEEQIQIFKELPCEILRCFMEWPCQNLFFDLADVIWTFLPESNYKDLLSEIYWIIEDSGYYHPNLLQNLFLRSPIDFGKHFVDEECRIGYFFEEFFDNQDTETIKVIFRTVDAADRVKLVFDPYVLKLFYKYISKDRWHMVEVCLREATLSKDDKDRFKEYFMGLQSSSKWRRFCECLDETDASSGSKRSSDDETLTKVKKLCCEEEEIDKR</sequence>